<keyword evidence="3" id="KW-1185">Reference proteome</keyword>
<evidence type="ECO:0000256" key="1">
    <source>
        <dbReference type="SAM" id="MobiDB-lite"/>
    </source>
</evidence>
<evidence type="ECO:0000313" key="3">
    <source>
        <dbReference type="Proteomes" id="UP000283269"/>
    </source>
</evidence>
<gene>
    <name evidence="2" type="ORF">CVT25_001483</name>
</gene>
<protein>
    <submittedName>
        <fullName evidence="2">Uncharacterized protein</fullName>
    </submittedName>
</protein>
<dbReference type="InParanoid" id="A0A409X5Q7"/>
<organism evidence="2 3">
    <name type="scientific">Psilocybe cyanescens</name>
    <dbReference type="NCBI Taxonomy" id="93625"/>
    <lineage>
        <taxon>Eukaryota</taxon>
        <taxon>Fungi</taxon>
        <taxon>Dikarya</taxon>
        <taxon>Basidiomycota</taxon>
        <taxon>Agaricomycotina</taxon>
        <taxon>Agaricomycetes</taxon>
        <taxon>Agaricomycetidae</taxon>
        <taxon>Agaricales</taxon>
        <taxon>Agaricineae</taxon>
        <taxon>Strophariaceae</taxon>
        <taxon>Psilocybe</taxon>
    </lineage>
</organism>
<sequence>MKGVSDMAVAEGADNNGDNGGSGSNRGGKQGGLTVGPPELTMAEVMGGIAATEGSSGVAQWGGHMSWQ</sequence>
<evidence type="ECO:0000313" key="2">
    <source>
        <dbReference type="EMBL" id="PPQ86034.1"/>
    </source>
</evidence>
<feature type="region of interest" description="Disordered" evidence="1">
    <location>
        <begin position="1"/>
        <end position="38"/>
    </location>
</feature>
<dbReference type="EMBL" id="NHYD01002574">
    <property type="protein sequence ID" value="PPQ86034.1"/>
    <property type="molecule type" value="Genomic_DNA"/>
</dbReference>
<accession>A0A409X5Q7</accession>
<feature type="compositionally biased region" description="Gly residues" evidence="1">
    <location>
        <begin position="18"/>
        <end position="34"/>
    </location>
</feature>
<dbReference type="AlphaFoldDB" id="A0A409X5Q7"/>
<dbReference type="Proteomes" id="UP000283269">
    <property type="component" value="Unassembled WGS sequence"/>
</dbReference>
<proteinExistence type="predicted"/>
<comment type="caution">
    <text evidence="2">The sequence shown here is derived from an EMBL/GenBank/DDBJ whole genome shotgun (WGS) entry which is preliminary data.</text>
</comment>
<reference evidence="2 3" key="1">
    <citation type="journal article" date="2018" name="Evol. Lett.">
        <title>Horizontal gene cluster transfer increased hallucinogenic mushroom diversity.</title>
        <authorList>
            <person name="Reynolds H.T."/>
            <person name="Vijayakumar V."/>
            <person name="Gluck-Thaler E."/>
            <person name="Korotkin H.B."/>
            <person name="Matheny P.B."/>
            <person name="Slot J.C."/>
        </authorList>
    </citation>
    <scope>NUCLEOTIDE SEQUENCE [LARGE SCALE GENOMIC DNA]</scope>
    <source>
        <strain evidence="2 3">2631</strain>
    </source>
</reference>
<name>A0A409X5Q7_PSICY</name>